<evidence type="ECO:0000256" key="1">
    <source>
        <dbReference type="SAM" id="MobiDB-lite"/>
    </source>
</evidence>
<protein>
    <recommendedName>
        <fullName evidence="2">Carbamoyl-phosphate synthase small subunit N-terminal domain-containing protein</fullName>
    </recommendedName>
</protein>
<feature type="non-terminal residue" evidence="3">
    <location>
        <position position="1"/>
    </location>
</feature>
<feature type="domain" description="Carbamoyl-phosphate synthase small subunit N-terminal" evidence="2">
    <location>
        <begin position="2"/>
        <end position="100"/>
    </location>
</feature>
<dbReference type="OrthoDB" id="434at2759"/>
<dbReference type="PRINTS" id="PR00099">
    <property type="entry name" value="CPSGATASE"/>
</dbReference>
<dbReference type="Pfam" id="PF00988">
    <property type="entry name" value="CPSase_sm_chain"/>
    <property type="match status" value="1"/>
</dbReference>
<dbReference type="InterPro" id="IPR029062">
    <property type="entry name" value="Class_I_gatase-like"/>
</dbReference>
<gene>
    <name evidence="3" type="ORF">RFI_20915</name>
</gene>
<proteinExistence type="predicted"/>
<feature type="region of interest" description="Disordered" evidence="1">
    <location>
        <begin position="159"/>
        <end position="179"/>
    </location>
</feature>
<dbReference type="InterPro" id="IPR036480">
    <property type="entry name" value="CarbP_synth_ssu_N_sf"/>
</dbReference>
<dbReference type="SMART" id="SM01097">
    <property type="entry name" value="CPSase_sm_chain"/>
    <property type="match status" value="1"/>
</dbReference>
<evidence type="ECO:0000313" key="3">
    <source>
        <dbReference type="EMBL" id="ETO16423.1"/>
    </source>
</evidence>
<dbReference type="PROSITE" id="PS51273">
    <property type="entry name" value="GATASE_TYPE_1"/>
    <property type="match status" value="1"/>
</dbReference>
<dbReference type="SUPFAM" id="SSF52317">
    <property type="entry name" value="Class I glutamine amidotransferase-like"/>
    <property type="match status" value="1"/>
</dbReference>
<keyword evidence="4" id="KW-1185">Reference proteome</keyword>
<dbReference type="Proteomes" id="UP000023152">
    <property type="component" value="Unassembled WGS sequence"/>
</dbReference>
<dbReference type="SUPFAM" id="SSF52021">
    <property type="entry name" value="Carbamoyl phosphate synthetase, small subunit N-terminal domain"/>
    <property type="match status" value="1"/>
</dbReference>
<evidence type="ECO:0000313" key="4">
    <source>
        <dbReference type="Proteomes" id="UP000023152"/>
    </source>
</evidence>
<dbReference type="Gene3D" id="3.50.30.20">
    <property type="entry name" value="Carbamoyl-phosphate synthase small subunit, N-terminal domain"/>
    <property type="match status" value="1"/>
</dbReference>
<name>X6MR16_RETFI</name>
<comment type="caution">
    <text evidence="3">The sequence shown here is derived from an EMBL/GenBank/DDBJ whole genome shotgun (WGS) entry which is preliminary data.</text>
</comment>
<reference evidence="3 4" key="1">
    <citation type="journal article" date="2013" name="Curr. Biol.">
        <title>The Genome of the Foraminiferan Reticulomyxa filosa.</title>
        <authorList>
            <person name="Glockner G."/>
            <person name="Hulsmann N."/>
            <person name="Schleicher M."/>
            <person name="Noegel A.A."/>
            <person name="Eichinger L."/>
            <person name="Gallinger C."/>
            <person name="Pawlowski J."/>
            <person name="Sierra R."/>
            <person name="Euteneuer U."/>
            <person name="Pillet L."/>
            <person name="Moustafa A."/>
            <person name="Platzer M."/>
            <person name="Groth M."/>
            <person name="Szafranski K."/>
            <person name="Schliwa M."/>
        </authorList>
    </citation>
    <scope>NUCLEOTIDE SEQUENCE [LARGE SCALE GENOMIC DNA]</scope>
</reference>
<accession>X6MR16</accession>
<feature type="compositionally biased region" description="Low complexity" evidence="1">
    <location>
        <begin position="164"/>
        <end position="173"/>
    </location>
</feature>
<dbReference type="PRINTS" id="PR00096">
    <property type="entry name" value="GATASE"/>
</dbReference>
<dbReference type="Pfam" id="PF00117">
    <property type="entry name" value="GATase"/>
    <property type="match status" value="1"/>
</dbReference>
<evidence type="ECO:0000259" key="2">
    <source>
        <dbReference type="SMART" id="SM01097"/>
    </source>
</evidence>
<dbReference type="Gene3D" id="3.40.50.880">
    <property type="match status" value="1"/>
</dbReference>
<dbReference type="AlphaFoldDB" id="X6MR16"/>
<organism evidence="3 4">
    <name type="scientific">Reticulomyxa filosa</name>
    <dbReference type="NCBI Taxonomy" id="46433"/>
    <lineage>
        <taxon>Eukaryota</taxon>
        <taxon>Sar</taxon>
        <taxon>Rhizaria</taxon>
        <taxon>Retaria</taxon>
        <taxon>Foraminifera</taxon>
        <taxon>Monothalamids</taxon>
        <taxon>Reticulomyxidae</taxon>
        <taxon>Reticulomyxa</taxon>
    </lineage>
</organism>
<dbReference type="InterPro" id="IPR002474">
    <property type="entry name" value="CarbamoylP_synth_ssu_N"/>
</dbReference>
<sequence>LNKGTFTYMYVYVYVYVCNYGVPNEEEKDEFGLPKWFESDKIQASALIVSDYSFDHSHYSSNMSLSKWLIKHEVPALFNVDTRALTKKLRMKGSMLGKIEFGSSSSSSSSIEWFDPNKVNLVALVSRKQIWEYGSPKESTSTAASSEEVLILKNILKDSGNNKSSSSSTTSSSNCDSEDEHDSLYSEFKRNRKAKIIAVDCGIKNNIIRYLCRKNVHLKVVPWDYDFNQEQDLDGLFISNGPGDPTMVKKTIEHVRTFIKTRSQTPLLGICLGNQILALAAGAKTYKVLFFFFLKKKKE</sequence>
<dbReference type="EMBL" id="ASPP01018277">
    <property type="protein sequence ID" value="ETO16423.1"/>
    <property type="molecule type" value="Genomic_DNA"/>
</dbReference>
<dbReference type="InterPro" id="IPR017926">
    <property type="entry name" value="GATASE"/>
</dbReference>